<evidence type="ECO:0000256" key="4">
    <source>
        <dbReference type="ARBA" id="ARBA00022741"/>
    </source>
</evidence>
<feature type="short sequence motif" description="'KMSKS' region" evidence="9">
    <location>
        <begin position="732"/>
        <end position="736"/>
    </location>
</feature>
<dbReference type="GO" id="GO:0005524">
    <property type="term" value="F:ATP binding"/>
    <property type="evidence" value="ECO:0007669"/>
    <property type="project" value="UniProtKB-UniRule"/>
</dbReference>
<dbReference type="SUPFAM" id="SSF52374">
    <property type="entry name" value="Nucleotidylyl transferase"/>
    <property type="match status" value="1"/>
</dbReference>
<dbReference type="FunFam" id="3.90.740.10:FF:000017">
    <property type="entry name" value="Leucine--tRNA ligase"/>
    <property type="match status" value="1"/>
</dbReference>
<dbReference type="PANTHER" id="PTHR43740">
    <property type="entry name" value="LEUCYL-TRNA SYNTHETASE"/>
    <property type="match status" value="1"/>
</dbReference>
<feature type="domain" description="Methionyl/Leucyl tRNA synthetase" evidence="12">
    <location>
        <begin position="56"/>
        <end position="159"/>
    </location>
</feature>
<dbReference type="Gene3D" id="1.10.730.10">
    <property type="entry name" value="Isoleucyl-tRNA Synthetase, Domain 1"/>
    <property type="match status" value="2"/>
</dbReference>
<accession>A0AB38XRA3</accession>
<evidence type="ECO:0000313" key="14">
    <source>
        <dbReference type="EMBL" id="WCE46885.1"/>
    </source>
</evidence>
<dbReference type="InterPro" id="IPR001412">
    <property type="entry name" value="aa-tRNA-synth_I_CS"/>
</dbReference>
<dbReference type="Gene3D" id="3.40.50.620">
    <property type="entry name" value="HUPs"/>
    <property type="match status" value="3"/>
</dbReference>
<evidence type="ECO:0000256" key="6">
    <source>
        <dbReference type="ARBA" id="ARBA00022917"/>
    </source>
</evidence>
<comment type="subcellular location">
    <subcellularLocation>
        <location evidence="9">Cytoplasm</location>
    </subcellularLocation>
</comment>
<dbReference type="SUPFAM" id="SSF47323">
    <property type="entry name" value="Anticodon-binding domain of a subclass of class I aminoacyl-tRNA synthetases"/>
    <property type="match status" value="1"/>
</dbReference>
<dbReference type="Pfam" id="PF09334">
    <property type="entry name" value="tRNA-synt_1g"/>
    <property type="match status" value="1"/>
</dbReference>
<dbReference type="InterPro" id="IPR009008">
    <property type="entry name" value="Val/Leu/Ile-tRNA-synth_edit"/>
</dbReference>
<dbReference type="InterPro" id="IPR015413">
    <property type="entry name" value="Methionyl/Leucyl_tRNA_Synth"/>
</dbReference>
<dbReference type="CDD" id="cd07958">
    <property type="entry name" value="Anticodon_Ia_Leu_BEm"/>
    <property type="match status" value="1"/>
</dbReference>
<feature type="domain" description="Methionyl/Valyl/Leucyl/Isoleucyl-tRNA synthetase anticodon-binding" evidence="11">
    <location>
        <begin position="807"/>
        <end position="924"/>
    </location>
</feature>
<reference evidence="14" key="1">
    <citation type="submission" date="2023-01" db="EMBL/GenBank/DDBJ databases">
        <title>Comparative Genomic Analysis of the Clinically-Derived Winkia Strain NY0527 Provides Evidence into the Taxonomic Reassignment of Winkia neuii and Characterizes Their Virulence Traits.</title>
        <authorList>
            <person name="Cai X."/>
            <person name="Peng Y."/>
            <person name="Li M."/>
            <person name="Qiu Y."/>
            <person name="Wang Y."/>
            <person name="Xu L."/>
            <person name="Hou Q."/>
        </authorList>
    </citation>
    <scope>NUCLEOTIDE SEQUENCE</scope>
    <source>
        <strain evidence="14">NY0527</strain>
    </source>
</reference>
<evidence type="ECO:0000256" key="3">
    <source>
        <dbReference type="ARBA" id="ARBA00022598"/>
    </source>
</evidence>
<organism evidence="14 15">
    <name type="scientific">Winkia neuii subsp. anitrata</name>
    <dbReference type="NCBI Taxonomy" id="29318"/>
    <lineage>
        <taxon>Bacteria</taxon>
        <taxon>Bacillati</taxon>
        <taxon>Actinomycetota</taxon>
        <taxon>Actinomycetes</taxon>
        <taxon>Actinomycetales</taxon>
        <taxon>Actinomycetaceae</taxon>
        <taxon>Winkia</taxon>
    </lineage>
</organism>
<dbReference type="InterPro" id="IPR009080">
    <property type="entry name" value="tRNAsynth_Ia_anticodon-bd"/>
</dbReference>
<keyword evidence="4 9" id="KW-0547">Nucleotide-binding</keyword>
<keyword evidence="6 9" id="KW-0648">Protein biosynthesis</keyword>
<dbReference type="FunFam" id="1.10.730.10:FF:000011">
    <property type="entry name" value="Leucine--tRNA ligase chloroplastic/mitochondrial"/>
    <property type="match status" value="1"/>
</dbReference>
<dbReference type="EC" id="6.1.1.4" evidence="9"/>
<comment type="catalytic activity">
    <reaction evidence="8 9">
        <text>tRNA(Leu) + L-leucine + ATP = L-leucyl-tRNA(Leu) + AMP + diphosphate</text>
        <dbReference type="Rhea" id="RHEA:11688"/>
        <dbReference type="Rhea" id="RHEA-COMP:9613"/>
        <dbReference type="Rhea" id="RHEA-COMP:9622"/>
        <dbReference type="ChEBI" id="CHEBI:30616"/>
        <dbReference type="ChEBI" id="CHEBI:33019"/>
        <dbReference type="ChEBI" id="CHEBI:57427"/>
        <dbReference type="ChEBI" id="CHEBI:78442"/>
        <dbReference type="ChEBI" id="CHEBI:78494"/>
        <dbReference type="ChEBI" id="CHEBI:456215"/>
        <dbReference type="EC" id="6.1.1.4"/>
    </reaction>
</comment>
<evidence type="ECO:0000256" key="7">
    <source>
        <dbReference type="ARBA" id="ARBA00023146"/>
    </source>
</evidence>
<keyword evidence="5 9" id="KW-0067">ATP-binding</keyword>
<dbReference type="InterPro" id="IPR014729">
    <property type="entry name" value="Rossmann-like_a/b/a_fold"/>
</dbReference>
<dbReference type="GO" id="GO:0005829">
    <property type="term" value="C:cytosol"/>
    <property type="evidence" value="ECO:0007669"/>
    <property type="project" value="TreeGrafter"/>
</dbReference>
<evidence type="ECO:0000259" key="13">
    <source>
        <dbReference type="Pfam" id="PF13603"/>
    </source>
</evidence>
<keyword evidence="2 9" id="KW-0963">Cytoplasm</keyword>
<evidence type="ECO:0000256" key="8">
    <source>
        <dbReference type="ARBA" id="ARBA00047469"/>
    </source>
</evidence>
<dbReference type="RefSeq" id="WP_004806173.1">
    <property type="nucleotide sequence ID" value="NZ_CP116394.1"/>
</dbReference>
<sequence length="963" mass="107911">MAEETAHRYTAALAGQIERKWQDKWETEQTFAADNPVGDLAGPLAEADPFFLLDMFPYPSGKGLHVGHPLGYIATDVVARYQRMLGKNVLYTMGYDAFGLPAEQYAIQTGQHPRVTTEQNIANMNRQLRQIGLSHDKRRSFATTDNEYVKWTQWIFLKIFSSWYDPDAQNREGGKGCARPIETLIAQFEDGTRQTPDGREWAELSKKEQADIVDSYRLAYVSYAPVNWCPGLGTVLANEEVTSEGRSERGNYPVYKSKLRQWMMRITEYGHRLTKDLETIDWPDKVRAMQENWIGESHGANVTFDLADSAGSDVSSLEVYTTRPDTLFGATFMVIAPEHPLLGDSDPQNDDLHVPAQWPEGTREAWTGGAATPKEAVKAYRLQAAAKSDEERGDATEKTGVFTGIFATNPVSGVPVPVFVADYVLWGYGTGAIMAVPAHDERDFAFAKKFDLDIITTISPEEGFDPSEAAWTGDGVLMNSANDSIDLNGKNKKEAIAAMVQGLEQTGHGHAATTYRLRDWLFSRQRYWGEPFPVVYSKDGRVHALPEDMLPVTLPELDDFNPRVFDPNDSKSEPEPPLGRARDWLSVELDLGEGKQTYYRDSNTMPNWAGSCWYEIRYTDPNNDGQFVDPMNEAYWMGPRSDGASGGTDLYVGGVEHAVLHLLYARFWHKVLFDLGYLSSSEPFHKLFNQGYVQAYAYTDGRGQYVPADEVEGDEESGFTYQGEPVTQEYGKMGKSLKNIVTPDQMCEEYGADTFRVYEMSMGPLDMSRPWETRAVVGSQRFLQRLWRNVLDENTGEVTVTEEELDRKTAKLLARTIADVTVEYDNMRINTAIAKMIVLNNHLTGLKQVPRKAVEPLVLMLSPVAPHIAEELWQILGHEDSIARVSFPVVTDESLLEEDEVTCIVQIQGKVRERLSVSPSISAEELQEAALSTDAVKEALGGREPMRVIVKAPKLVNVVLPKK</sequence>
<dbReference type="HAMAP" id="MF_00049_B">
    <property type="entry name" value="Leu_tRNA_synth_B"/>
    <property type="match status" value="1"/>
</dbReference>
<dbReference type="PROSITE" id="PS00178">
    <property type="entry name" value="AA_TRNA_LIGASE_I"/>
    <property type="match status" value="1"/>
</dbReference>
<proteinExistence type="inferred from homology"/>
<dbReference type="InterPro" id="IPR013155">
    <property type="entry name" value="M/V/L/I-tRNA-synth_anticd-bd"/>
</dbReference>
<dbReference type="PANTHER" id="PTHR43740:SF2">
    <property type="entry name" value="LEUCINE--TRNA LIGASE, MITOCHONDRIAL"/>
    <property type="match status" value="1"/>
</dbReference>
<evidence type="ECO:0000259" key="11">
    <source>
        <dbReference type="Pfam" id="PF08264"/>
    </source>
</evidence>
<dbReference type="FunFam" id="3.40.50.620:FF:000060">
    <property type="entry name" value="Leucine--tRNA ligase"/>
    <property type="match status" value="1"/>
</dbReference>
<protein>
    <recommendedName>
        <fullName evidence="9">Leucine--tRNA ligase</fullName>
        <ecNumber evidence="9">6.1.1.4</ecNumber>
    </recommendedName>
    <alternativeName>
        <fullName evidence="9">Leucyl-tRNA synthetase</fullName>
        <shortName evidence="9">LeuRS</shortName>
    </alternativeName>
</protein>
<dbReference type="GO" id="GO:0004823">
    <property type="term" value="F:leucine-tRNA ligase activity"/>
    <property type="evidence" value="ECO:0007669"/>
    <property type="project" value="UniProtKB-UniRule"/>
</dbReference>
<dbReference type="GO" id="GO:0002161">
    <property type="term" value="F:aminoacyl-tRNA deacylase activity"/>
    <property type="evidence" value="ECO:0007669"/>
    <property type="project" value="InterPro"/>
</dbReference>
<comment type="similarity">
    <text evidence="1 9 10">Belongs to the class-I aminoacyl-tRNA synthetase family.</text>
</comment>
<evidence type="ECO:0000256" key="1">
    <source>
        <dbReference type="ARBA" id="ARBA00005594"/>
    </source>
</evidence>
<keyword evidence="3 9" id="KW-0436">Ligase</keyword>
<dbReference type="KEGG" id="wne:PIG85_04345"/>
<dbReference type="Pfam" id="PF08264">
    <property type="entry name" value="Anticodon_1"/>
    <property type="match status" value="1"/>
</dbReference>
<evidence type="ECO:0000256" key="2">
    <source>
        <dbReference type="ARBA" id="ARBA00022490"/>
    </source>
</evidence>
<evidence type="ECO:0000256" key="9">
    <source>
        <dbReference type="HAMAP-Rule" id="MF_00049"/>
    </source>
</evidence>
<dbReference type="Gene3D" id="3.90.740.10">
    <property type="entry name" value="Valyl/Leucyl/Isoleucyl-tRNA synthetase, editing domain"/>
    <property type="match status" value="1"/>
</dbReference>
<evidence type="ECO:0000259" key="12">
    <source>
        <dbReference type="Pfam" id="PF09334"/>
    </source>
</evidence>
<feature type="domain" description="Leucyl-tRNA synthetase editing" evidence="13">
    <location>
        <begin position="291"/>
        <end position="352"/>
    </location>
</feature>
<dbReference type="AlphaFoldDB" id="A0AB38XRA3"/>
<evidence type="ECO:0000313" key="15">
    <source>
        <dbReference type="Proteomes" id="UP001211044"/>
    </source>
</evidence>
<evidence type="ECO:0000256" key="5">
    <source>
        <dbReference type="ARBA" id="ARBA00022840"/>
    </source>
</evidence>
<dbReference type="Proteomes" id="UP001211044">
    <property type="component" value="Chromosome"/>
</dbReference>
<dbReference type="SUPFAM" id="SSF50677">
    <property type="entry name" value="ValRS/IleRS/LeuRS editing domain"/>
    <property type="match status" value="1"/>
</dbReference>
<dbReference type="FunFam" id="3.40.50.620:FF:000056">
    <property type="entry name" value="Leucine--tRNA ligase"/>
    <property type="match status" value="1"/>
</dbReference>
<evidence type="ECO:0000256" key="10">
    <source>
        <dbReference type="RuleBase" id="RU363039"/>
    </source>
</evidence>
<dbReference type="PRINTS" id="PR00985">
    <property type="entry name" value="TRNASYNTHLEU"/>
</dbReference>
<keyword evidence="7 9" id="KW-0030">Aminoacyl-tRNA synthetase</keyword>
<dbReference type="InterPro" id="IPR002302">
    <property type="entry name" value="Leu-tRNA-ligase"/>
</dbReference>
<comment type="caution">
    <text evidence="9">Lacks conserved residue(s) required for the propagation of feature annotation.</text>
</comment>
<dbReference type="Pfam" id="PF13603">
    <property type="entry name" value="tRNA-synt_1_2"/>
    <property type="match status" value="2"/>
</dbReference>
<dbReference type="InterPro" id="IPR025709">
    <property type="entry name" value="Leu_tRNA-synth_edit"/>
</dbReference>
<feature type="binding site" evidence="9">
    <location>
        <position position="735"/>
    </location>
    <ligand>
        <name>ATP</name>
        <dbReference type="ChEBI" id="CHEBI:30616"/>
    </ligand>
</feature>
<gene>
    <name evidence="9" type="primary">leuS</name>
    <name evidence="14" type="ORF">PIG85_04345</name>
</gene>
<dbReference type="FunFam" id="3.40.50.620:FF:000087">
    <property type="entry name" value="Leucine--tRNA ligase"/>
    <property type="match status" value="1"/>
</dbReference>
<feature type="domain" description="Leucyl-tRNA synthetase editing" evidence="13">
    <location>
        <begin position="371"/>
        <end position="501"/>
    </location>
</feature>
<dbReference type="GO" id="GO:0006429">
    <property type="term" value="P:leucyl-tRNA aminoacylation"/>
    <property type="evidence" value="ECO:0007669"/>
    <property type="project" value="UniProtKB-UniRule"/>
</dbReference>
<dbReference type="EMBL" id="CP116394">
    <property type="protein sequence ID" value="WCE46885.1"/>
    <property type="molecule type" value="Genomic_DNA"/>
</dbReference>
<name>A0AB38XRA3_9ACTO</name>